<keyword evidence="5 9" id="KW-0812">Transmembrane</keyword>
<dbReference type="PANTHER" id="PTHR30588:SF0">
    <property type="entry name" value="BRANCHED-CHAIN AMINO ACID PERMEASE BRNQ"/>
    <property type="match status" value="1"/>
</dbReference>
<keyword evidence="6 9" id="KW-0029">Amino-acid transport</keyword>
<dbReference type="InterPro" id="IPR004685">
    <property type="entry name" value="Brnchd-chn_aa_trnsp_Livcs"/>
</dbReference>
<evidence type="ECO:0000256" key="4">
    <source>
        <dbReference type="ARBA" id="ARBA00022475"/>
    </source>
</evidence>
<organism evidence="10 11">
    <name type="scientific">Enterococcus faecalis TX4248</name>
    <dbReference type="NCBI Taxonomy" id="749495"/>
    <lineage>
        <taxon>Bacteria</taxon>
        <taxon>Bacillati</taxon>
        <taxon>Bacillota</taxon>
        <taxon>Bacilli</taxon>
        <taxon>Lactobacillales</taxon>
        <taxon>Enterococcaceae</taxon>
        <taxon>Enterococcus</taxon>
    </lineage>
</organism>
<evidence type="ECO:0000256" key="6">
    <source>
        <dbReference type="ARBA" id="ARBA00022970"/>
    </source>
</evidence>
<evidence type="ECO:0000256" key="1">
    <source>
        <dbReference type="ARBA" id="ARBA00004651"/>
    </source>
</evidence>
<dbReference type="GO" id="GO:0005886">
    <property type="term" value="C:plasma membrane"/>
    <property type="evidence" value="ECO:0007669"/>
    <property type="project" value="UniProtKB-SubCell"/>
</dbReference>
<comment type="function">
    <text evidence="9">Component of the transport system for branched-chain amino acids.</text>
</comment>
<evidence type="ECO:0000313" key="11">
    <source>
        <dbReference type="Proteomes" id="UP000004846"/>
    </source>
</evidence>
<reference evidence="10 11" key="1">
    <citation type="submission" date="2010-07" db="EMBL/GenBank/DDBJ databases">
        <authorList>
            <person name="Sid Ahmed O."/>
        </authorList>
    </citation>
    <scope>NUCLEOTIDE SEQUENCE [LARGE SCALE GENOMIC DNA]</scope>
    <source>
        <strain evidence="10 11">TX4248</strain>
    </source>
</reference>
<evidence type="ECO:0000256" key="3">
    <source>
        <dbReference type="ARBA" id="ARBA00022448"/>
    </source>
</evidence>
<dbReference type="NCBIfam" id="TIGR00796">
    <property type="entry name" value="livcs"/>
    <property type="match status" value="1"/>
</dbReference>
<feature type="transmembrane region" description="Helical" evidence="9">
    <location>
        <begin position="12"/>
        <end position="33"/>
    </location>
</feature>
<keyword evidence="8 9" id="KW-0472">Membrane</keyword>
<dbReference type="EMBL" id="AEBR01000018">
    <property type="protein sequence ID" value="EFM83697.1"/>
    <property type="molecule type" value="Genomic_DNA"/>
</dbReference>
<comment type="caution">
    <text evidence="10">The sequence shown here is derived from an EMBL/GenBank/DDBJ whole genome shotgun (WGS) entry which is preliminary data.</text>
</comment>
<dbReference type="HOGENOM" id="CLU_036807_0_1_9"/>
<evidence type="ECO:0000256" key="2">
    <source>
        <dbReference type="ARBA" id="ARBA00008540"/>
    </source>
</evidence>
<name>A0A125W8U5_ENTFL</name>
<dbReference type="RefSeq" id="WP_002402028.1">
    <property type="nucleotide sequence ID" value="NZ_GL454424.1"/>
</dbReference>
<feature type="transmembrane region" description="Helical" evidence="9">
    <location>
        <begin position="382"/>
        <end position="400"/>
    </location>
</feature>
<gene>
    <name evidence="10" type="primary">brnQ</name>
    <name evidence="10" type="ORF">HMPREF9498_00632</name>
</gene>
<accession>A0A125W8U5</accession>
<evidence type="ECO:0000256" key="8">
    <source>
        <dbReference type="ARBA" id="ARBA00023136"/>
    </source>
</evidence>
<keyword evidence="7 9" id="KW-1133">Transmembrane helix</keyword>
<feature type="transmembrane region" description="Helical" evidence="9">
    <location>
        <begin position="420"/>
        <end position="443"/>
    </location>
</feature>
<dbReference type="GO" id="GO:0015188">
    <property type="term" value="F:L-isoleucine transmembrane transporter activity"/>
    <property type="evidence" value="ECO:0007669"/>
    <property type="project" value="TreeGrafter"/>
</dbReference>
<evidence type="ECO:0000313" key="10">
    <source>
        <dbReference type="EMBL" id="EFM83697.1"/>
    </source>
</evidence>
<dbReference type="AlphaFoldDB" id="A0A125W8U5"/>
<comment type="subcellular location">
    <subcellularLocation>
        <location evidence="1 9">Cell membrane</location>
        <topology evidence="1 9">Multi-pass membrane protein</topology>
    </subcellularLocation>
</comment>
<dbReference type="Proteomes" id="UP000004846">
    <property type="component" value="Unassembled WGS sequence"/>
</dbReference>
<comment type="similarity">
    <text evidence="2 9">Belongs to the branched chain amino acid transporter family.</text>
</comment>
<feature type="transmembrane region" description="Helical" evidence="9">
    <location>
        <begin position="276"/>
        <end position="297"/>
    </location>
</feature>
<feature type="transmembrane region" description="Helical" evidence="9">
    <location>
        <begin position="152"/>
        <end position="171"/>
    </location>
</feature>
<protein>
    <recommendedName>
        <fullName evidence="9">Branched-chain amino acid transport system carrier protein</fullName>
    </recommendedName>
</protein>
<feature type="transmembrane region" description="Helical" evidence="9">
    <location>
        <begin position="323"/>
        <end position="343"/>
    </location>
</feature>
<sequence>MQKKLVWRDYLYVGSMLFGLFFGAGNLIFPVHMGQEAGASVFLANLGFLATGIGLPFLGVIAMGVSKSSGVFDLASRINRRYALIFTLLLYLTIGPFFALPRLATTSFEIGLAPFVPKDLQWLVLAGFSALFFLAVWLFSRKPSKILDYVGKFLNPLFLALLGILIVLAFVKPLGHVASAAVGENYISSPFFKGFTEGYNTLDALASLAFGIVVVSTLRNMGVEKPGDIAKGMIKSGTFSVVLMGIIYTLLAYMGTMSIGAFPISENGGIALAQIANYYLGLPGSILLAFIVVLACLKTGIGLSTAFSETFEEMFPKVSYQKFLAIVVILPAIFANVGLTNIIQFAVPVLMFLYPLAITLMLLVIISPIFKHRREVYQATTYITLIAAVLDALNSAPAFIKDTAFVTTLLEKAGQYLPLFTIGMGWVVPATVAFLISWVWVMISKKEPILD</sequence>
<feature type="transmembrane region" description="Helical" evidence="9">
    <location>
        <begin position="239"/>
        <end position="264"/>
    </location>
</feature>
<evidence type="ECO:0000256" key="5">
    <source>
        <dbReference type="ARBA" id="ARBA00022692"/>
    </source>
</evidence>
<evidence type="ECO:0000256" key="9">
    <source>
        <dbReference type="RuleBase" id="RU362122"/>
    </source>
</evidence>
<feature type="transmembrane region" description="Helical" evidence="9">
    <location>
        <begin position="120"/>
        <end position="140"/>
    </location>
</feature>
<feature type="transmembrane region" description="Helical" evidence="9">
    <location>
        <begin position="39"/>
        <end position="61"/>
    </location>
</feature>
<feature type="transmembrane region" description="Helical" evidence="9">
    <location>
        <begin position="82"/>
        <end position="100"/>
    </location>
</feature>
<dbReference type="GO" id="GO:0015190">
    <property type="term" value="F:L-leucine transmembrane transporter activity"/>
    <property type="evidence" value="ECO:0007669"/>
    <property type="project" value="TreeGrafter"/>
</dbReference>
<evidence type="ECO:0000256" key="7">
    <source>
        <dbReference type="ARBA" id="ARBA00022989"/>
    </source>
</evidence>
<keyword evidence="4" id="KW-1003">Cell membrane</keyword>
<dbReference type="GO" id="GO:0015818">
    <property type="term" value="P:isoleucine transport"/>
    <property type="evidence" value="ECO:0007669"/>
    <property type="project" value="TreeGrafter"/>
</dbReference>
<dbReference type="GO" id="GO:0005304">
    <property type="term" value="F:L-valine transmembrane transporter activity"/>
    <property type="evidence" value="ECO:0007669"/>
    <property type="project" value="TreeGrafter"/>
</dbReference>
<keyword evidence="3 9" id="KW-0813">Transport</keyword>
<dbReference type="PANTHER" id="PTHR30588">
    <property type="entry name" value="BRANCHED-CHAIN AMINO ACID TRANSPORT SYSTEM 2 CARRIER PROTEIN"/>
    <property type="match status" value="1"/>
</dbReference>
<dbReference type="Pfam" id="PF05525">
    <property type="entry name" value="Branch_AA_trans"/>
    <property type="match status" value="1"/>
</dbReference>
<feature type="transmembrane region" description="Helical" evidence="9">
    <location>
        <begin position="198"/>
        <end position="218"/>
    </location>
</feature>
<dbReference type="GO" id="GO:0015820">
    <property type="term" value="P:L-leucine transport"/>
    <property type="evidence" value="ECO:0007669"/>
    <property type="project" value="TreeGrafter"/>
</dbReference>
<proteinExistence type="inferred from homology"/>
<feature type="transmembrane region" description="Helical" evidence="9">
    <location>
        <begin position="349"/>
        <end position="370"/>
    </location>
</feature>